<proteinExistence type="predicted"/>
<feature type="compositionally biased region" description="Gly residues" evidence="1">
    <location>
        <begin position="7"/>
        <end position="20"/>
    </location>
</feature>
<comment type="caution">
    <text evidence="2">The sequence shown here is derived from an EMBL/GenBank/DDBJ whole genome shotgun (WGS) entry which is preliminary data.</text>
</comment>
<dbReference type="AlphaFoldDB" id="F3NHQ5"/>
<feature type="region of interest" description="Disordered" evidence="1">
    <location>
        <begin position="1"/>
        <end position="28"/>
    </location>
</feature>
<dbReference type="EMBL" id="AEYX01000034">
    <property type="protein sequence ID" value="EGG46945.1"/>
    <property type="molecule type" value="Genomic_DNA"/>
</dbReference>
<protein>
    <submittedName>
        <fullName evidence="2">Uncharacterized protein</fullName>
    </submittedName>
</protein>
<gene>
    <name evidence="2" type="ORF">SGM_2669</name>
</gene>
<reference evidence="2 3" key="1">
    <citation type="journal article" date="2011" name="J. Bacteriol.">
        <title>Draft genome sequence of the marine bacterium Streptomyces griseoaurantiacus M045, which produces novel manumycin-type antibiotics with a pABA core component.</title>
        <authorList>
            <person name="Li F."/>
            <person name="Jiang P."/>
            <person name="Zheng H."/>
            <person name="Wang S."/>
            <person name="Zhao G."/>
            <person name="Qin S."/>
            <person name="Liu Z."/>
        </authorList>
    </citation>
    <scope>NUCLEOTIDE SEQUENCE [LARGE SCALE GENOMIC DNA]</scope>
    <source>
        <strain evidence="2 3">M045</strain>
    </source>
</reference>
<name>F3NHQ5_9ACTN</name>
<accession>F3NHQ5</accession>
<evidence type="ECO:0000256" key="1">
    <source>
        <dbReference type="SAM" id="MobiDB-lite"/>
    </source>
</evidence>
<evidence type="ECO:0000313" key="2">
    <source>
        <dbReference type="EMBL" id="EGG46945.1"/>
    </source>
</evidence>
<dbReference type="Proteomes" id="UP000003022">
    <property type="component" value="Unassembled WGS sequence"/>
</dbReference>
<evidence type="ECO:0000313" key="3">
    <source>
        <dbReference type="Proteomes" id="UP000003022"/>
    </source>
</evidence>
<sequence>MAAAGQRGAGGGDGRAGVGAGVPRAGGVRRCYPYRCSYAP</sequence>
<keyword evidence="3" id="KW-1185">Reference proteome</keyword>
<organism evidence="2 3">
    <name type="scientific">Streptomyces griseoaurantiacus M045</name>
    <dbReference type="NCBI Taxonomy" id="996637"/>
    <lineage>
        <taxon>Bacteria</taxon>
        <taxon>Bacillati</taxon>
        <taxon>Actinomycetota</taxon>
        <taxon>Actinomycetes</taxon>
        <taxon>Kitasatosporales</taxon>
        <taxon>Streptomycetaceae</taxon>
        <taxon>Streptomyces</taxon>
        <taxon>Streptomyces aurantiacus group</taxon>
    </lineage>
</organism>